<feature type="domain" description="Methyltransferase type 11" evidence="3">
    <location>
        <begin position="181"/>
        <end position="223"/>
    </location>
</feature>
<keyword evidence="2" id="KW-1133">Transmembrane helix</keyword>
<reference evidence="5" key="1">
    <citation type="submission" date="2016-07" db="EMBL/GenBank/DDBJ databases">
        <title>Sequence Frankia sp. strain CcI1.17.</title>
        <authorList>
            <person name="Ghodhbane-Gtari F."/>
            <person name="Swanson E."/>
            <person name="Gueddou A."/>
            <person name="Morris K."/>
            <person name="Hezbri K."/>
            <person name="Ktari A."/>
            <person name="Nouioui I."/>
            <person name="Abebe-Akele F."/>
            <person name="Simpson S."/>
            <person name="Thomas K."/>
            <person name="Gtari M."/>
            <person name="Tisa L.S."/>
            <person name="Hurst S."/>
        </authorList>
    </citation>
    <scope>NUCLEOTIDE SEQUENCE [LARGE SCALE GENOMIC DNA]</scope>
    <source>
        <strain evidence="5">Cc1.17</strain>
    </source>
</reference>
<dbReference type="GO" id="GO:0008757">
    <property type="term" value="F:S-adenosylmethionine-dependent methyltransferase activity"/>
    <property type="evidence" value="ECO:0007669"/>
    <property type="project" value="InterPro"/>
</dbReference>
<feature type="compositionally biased region" description="Polar residues" evidence="1">
    <location>
        <begin position="1"/>
        <end position="12"/>
    </location>
</feature>
<protein>
    <submittedName>
        <fullName evidence="4">Methyltransferase type 11</fullName>
    </submittedName>
</protein>
<keyword evidence="2" id="KW-0472">Membrane</keyword>
<dbReference type="Gene3D" id="3.40.50.150">
    <property type="entry name" value="Vaccinia Virus protein VP39"/>
    <property type="match status" value="1"/>
</dbReference>
<organism evidence="4 5">
    <name type="scientific">Parafrankia colletiae</name>
    <dbReference type="NCBI Taxonomy" id="573497"/>
    <lineage>
        <taxon>Bacteria</taxon>
        <taxon>Bacillati</taxon>
        <taxon>Actinomycetota</taxon>
        <taxon>Actinomycetes</taxon>
        <taxon>Frankiales</taxon>
        <taxon>Frankiaceae</taxon>
        <taxon>Parafrankia</taxon>
    </lineage>
</organism>
<accession>A0A1S1REL7</accession>
<evidence type="ECO:0000313" key="4">
    <source>
        <dbReference type="EMBL" id="OHV43274.1"/>
    </source>
</evidence>
<dbReference type="SUPFAM" id="SSF53335">
    <property type="entry name" value="S-adenosyl-L-methionine-dependent methyltransferases"/>
    <property type="match status" value="1"/>
</dbReference>
<feature type="region of interest" description="Disordered" evidence="1">
    <location>
        <begin position="1"/>
        <end position="30"/>
    </location>
</feature>
<dbReference type="OrthoDB" id="9810247at2"/>
<proteinExistence type="predicted"/>
<feature type="transmembrane region" description="Helical" evidence="2">
    <location>
        <begin position="115"/>
        <end position="133"/>
    </location>
</feature>
<keyword evidence="4" id="KW-0489">Methyltransferase</keyword>
<comment type="caution">
    <text evidence="4">The sequence shown here is derived from an EMBL/GenBank/DDBJ whole genome shotgun (WGS) entry which is preliminary data.</text>
</comment>
<keyword evidence="5" id="KW-1185">Reference proteome</keyword>
<dbReference type="GO" id="GO:0032259">
    <property type="term" value="P:methylation"/>
    <property type="evidence" value="ECO:0007669"/>
    <property type="project" value="UniProtKB-KW"/>
</dbReference>
<evidence type="ECO:0000256" key="1">
    <source>
        <dbReference type="SAM" id="MobiDB-lite"/>
    </source>
</evidence>
<keyword evidence="2" id="KW-0812">Transmembrane</keyword>
<dbReference type="AlphaFoldDB" id="A0A1S1REL7"/>
<name>A0A1S1REL7_9ACTN</name>
<dbReference type="RefSeq" id="WP_071082845.1">
    <property type="nucleotide sequence ID" value="NZ_MBLM01000036.1"/>
</dbReference>
<sequence length="328" mass="36018">MTAVRTSEQQTTEGRRPAGGTRRLAASAHRPRRLRLRLRHQRNRQGQLWLNITSTHLVLADFVNLDPAFSPALTGVYPALDWARALRRTLRNSRTLRLLRGWATAGRQWARRPRLAAAAASAAAFVAAAVVIARRGVTRCVPRSAAVPGRQRADQSRPWAVLGQWEARRAAVIMRYRPRRRLALDDGSVDHILCAHVLQELPPHLVGPVLDEYARVLRPGGTLHVVLPDLRRAVDRYVRGDIDADELMAWQRVAGGPGAGADGRGTRWRHRPDRVVGPPNGWLYDEHTALRRLAGAGFAPAPGAAAATPSAGLVARDPVSLHLVAVRA</sequence>
<dbReference type="Pfam" id="PF08241">
    <property type="entry name" value="Methyltransf_11"/>
    <property type="match status" value="1"/>
</dbReference>
<keyword evidence="4" id="KW-0808">Transferase</keyword>
<dbReference type="CDD" id="cd02440">
    <property type="entry name" value="AdoMet_MTases"/>
    <property type="match status" value="1"/>
</dbReference>
<gene>
    <name evidence="4" type="ORF">CC117_11800</name>
</gene>
<evidence type="ECO:0000256" key="2">
    <source>
        <dbReference type="SAM" id="Phobius"/>
    </source>
</evidence>
<evidence type="ECO:0000259" key="3">
    <source>
        <dbReference type="Pfam" id="PF08241"/>
    </source>
</evidence>
<dbReference type="Proteomes" id="UP000179627">
    <property type="component" value="Unassembled WGS sequence"/>
</dbReference>
<evidence type="ECO:0000313" key="5">
    <source>
        <dbReference type="Proteomes" id="UP000179627"/>
    </source>
</evidence>
<dbReference type="InterPro" id="IPR013216">
    <property type="entry name" value="Methyltransf_11"/>
</dbReference>
<dbReference type="EMBL" id="MBLM01000036">
    <property type="protein sequence ID" value="OHV43274.1"/>
    <property type="molecule type" value="Genomic_DNA"/>
</dbReference>
<dbReference type="InterPro" id="IPR029063">
    <property type="entry name" value="SAM-dependent_MTases_sf"/>
</dbReference>